<dbReference type="EMBL" id="VUJX02000004">
    <property type="protein sequence ID" value="KAL0937244.1"/>
    <property type="molecule type" value="Genomic_DNA"/>
</dbReference>
<gene>
    <name evidence="1" type="ORF">CTRU02_206975</name>
</gene>
<accession>A0ACC3YZA3</accession>
<protein>
    <submittedName>
        <fullName evidence="1">Uncharacterized protein</fullName>
    </submittedName>
</protein>
<dbReference type="Proteomes" id="UP000805649">
    <property type="component" value="Unassembled WGS sequence"/>
</dbReference>
<name>A0ACC3YZA3_COLTU</name>
<evidence type="ECO:0000313" key="2">
    <source>
        <dbReference type="Proteomes" id="UP000805649"/>
    </source>
</evidence>
<evidence type="ECO:0000313" key="1">
    <source>
        <dbReference type="EMBL" id="KAL0937244.1"/>
    </source>
</evidence>
<proteinExistence type="predicted"/>
<reference evidence="1 2" key="1">
    <citation type="journal article" date="2020" name="Phytopathology">
        <title>Genome Sequence Resources of Colletotrichum truncatum, C. plurivorum, C. musicola, and C. sojae: Four Species Pathogenic to Soybean (Glycine max).</title>
        <authorList>
            <person name="Rogerio F."/>
            <person name="Boufleur T.R."/>
            <person name="Ciampi-Guillardi M."/>
            <person name="Sukno S.A."/>
            <person name="Thon M.R."/>
            <person name="Massola Junior N.S."/>
            <person name="Baroncelli R."/>
        </authorList>
    </citation>
    <scope>NUCLEOTIDE SEQUENCE [LARGE SCALE GENOMIC DNA]</scope>
    <source>
        <strain evidence="1 2">CMES1059</strain>
    </source>
</reference>
<organism evidence="1 2">
    <name type="scientific">Colletotrichum truncatum</name>
    <name type="common">Anthracnose fungus</name>
    <name type="synonym">Colletotrichum capsici</name>
    <dbReference type="NCBI Taxonomy" id="5467"/>
    <lineage>
        <taxon>Eukaryota</taxon>
        <taxon>Fungi</taxon>
        <taxon>Dikarya</taxon>
        <taxon>Ascomycota</taxon>
        <taxon>Pezizomycotina</taxon>
        <taxon>Sordariomycetes</taxon>
        <taxon>Hypocreomycetidae</taxon>
        <taxon>Glomerellales</taxon>
        <taxon>Glomerellaceae</taxon>
        <taxon>Colletotrichum</taxon>
        <taxon>Colletotrichum truncatum species complex</taxon>
    </lineage>
</organism>
<keyword evidence="2" id="KW-1185">Reference proteome</keyword>
<comment type="caution">
    <text evidence="1">The sequence shown here is derived from an EMBL/GenBank/DDBJ whole genome shotgun (WGS) entry which is preliminary data.</text>
</comment>
<sequence length="252" mass="27878">MATLLLDKSRNFPGDKLGVSVTFPNNGVFGIWIDPDTKDWAESKQNAGIAEYEFEEHHFRCWGEHAKHAKHAFNLGDGTKCVSAYICDHPSKHNADNDPVKEDPMKKQVADSKFTMSKDQVTVAFGNINDALEDFQCKEQSYKIGSDCETKFDCLFTLPNWAKQLAMVLTDAVAPVYHTYKYPTTGTVLMRHYTTGDENSTGLQAYVKWSATCAADVFYGSFCGDSKLKNIADVATGITGGLPWTDLACLAC</sequence>